<evidence type="ECO:0000256" key="6">
    <source>
        <dbReference type="SAM" id="MobiDB-lite"/>
    </source>
</evidence>
<dbReference type="InterPro" id="IPR036388">
    <property type="entry name" value="WH-like_DNA-bd_sf"/>
</dbReference>
<dbReference type="PANTHER" id="PTHR46577:SF1">
    <property type="entry name" value="HTH-TYPE TRANSCRIPTIONAL REGULATORY PROTEIN GABR"/>
    <property type="match status" value="1"/>
</dbReference>
<evidence type="ECO:0000313" key="7">
    <source>
        <dbReference type="EMBL" id="QPS47757.1"/>
    </source>
</evidence>
<dbReference type="CDD" id="cd00609">
    <property type="entry name" value="AAT_like"/>
    <property type="match status" value="1"/>
</dbReference>
<dbReference type="InterPro" id="IPR036390">
    <property type="entry name" value="WH_DNA-bd_sf"/>
</dbReference>
<dbReference type="GO" id="GO:0008483">
    <property type="term" value="F:transaminase activity"/>
    <property type="evidence" value="ECO:0007669"/>
    <property type="project" value="UniProtKB-KW"/>
</dbReference>
<dbReference type="SUPFAM" id="SSF46785">
    <property type="entry name" value="Winged helix' DNA-binding domain"/>
    <property type="match status" value="1"/>
</dbReference>
<dbReference type="InterPro" id="IPR004839">
    <property type="entry name" value="Aminotransferase_I/II_large"/>
</dbReference>
<dbReference type="GO" id="GO:0003700">
    <property type="term" value="F:DNA-binding transcription factor activity"/>
    <property type="evidence" value="ECO:0007669"/>
    <property type="project" value="InterPro"/>
</dbReference>
<evidence type="ECO:0000256" key="3">
    <source>
        <dbReference type="ARBA" id="ARBA00023015"/>
    </source>
</evidence>
<keyword evidence="2" id="KW-0663">Pyridoxal phosphate</keyword>
<dbReference type="InterPro" id="IPR015424">
    <property type="entry name" value="PyrdxlP-dep_Trfase"/>
</dbReference>
<dbReference type="SUPFAM" id="SSF53383">
    <property type="entry name" value="PLP-dependent transferases"/>
    <property type="match status" value="1"/>
</dbReference>
<dbReference type="Pfam" id="PF00155">
    <property type="entry name" value="Aminotran_1_2"/>
    <property type="match status" value="1"/>
</dbReference>
<feature type="region of interest" description="Disordered" evidence="6">
    <location>
        <begin position="506"/>
        <end position="526"/>
    </location>
</feature>
<sequence>MTRGKTAIPLDLPRPPGLSERSAQSKQDCIGDALRDAILRKLLPGGSLLPSTRTLAARWGVARGTVEAAFDRLCAEGYIARAHGSGTRVSAVVPDDYLAPAQRPAKHASRPRSEPAGKIARSRAAEPAGPDGPVRAGVPFVARLADPALLPMQTWKRHVGKGLSEATPAELCALPPQGAEPLRARIADYLGQYRGIACGAADIFITTGIRHSIDLIARTIAGNESRIAIEDPGYRTARRIFELAGAESICVPVDPEGIDTNALSAHRRVAAAYVTPAHQSPLGVTMSVSRRLDLLDWAHARRAWVIEDDYDGEFGYQSAPLPALKSLDVRDRVIYCGSFNKTLFSGIRVGFMVVPAALRSAMSALAQAVGRSVGTTEQLALASFVGSGDFAKHLRTSRHAYLQRRDAVLEQLRRHAHGQYAISGEHAGFHFVLWLGHGIDERAFVADAAKAGLALEPLHAFRTRAALPAGVVVGYSALSVAQARYAGKKLGQLLAGMRRDAAAPRTLRADHDAGSSGSTVTPTVST</sequence>
<evidence type="ECO:0000256" key="4">
    <source>
        <dbReference type="ARBA" id="ARBA00023125"/>
    </source>
</evidence>
<evidence type="ECO:0000313" key="8">
    <source>
        <dbReference type="Proteomes" id="UP000594943"/>
    </source>
</evidence>
<dbReference type="GO" id="GO:0030170">
    <property type="term" value="F:pyridoxal phosphate binding"/>
    <property type="evidence" value="ECO:0007669"/>
    <property type="project" value="InterPro"/>
</dbReference>
<dbReference type="Proteomes" id="UP000594943">
    <property type="component" value="Chromosome 2"/>
</dbReference>
<dbReference type="PROSITE" id="PS50949">
    <property type="entry name" value="HTH_GNTR"/>
    <property type="match status" value="1"/>
</dbReference>
<organism evidence="7 8">
    <name type="scientific">Burkholderia humptydooensis</name>
    <dbReference type="NCBI Taxonomy" id="430531"/>
    <lineage>
        <taxon>Bacteria</taxon>
        <taxon>Pseudomonadati</taxon>
        <taxon>Pseudomonadota</taxon>
        <taxon>Betaproteobacteria</taxon>
        <taxon>Burkholderiales</taxon>
        <taxon>Burkholderiaceae</taxon>
        <taxon>Burkholderia</taxon>
        <taxon>pseudomallei group</taxon>
    </lineage>
</organism>
<protein>
    <submittedName>
        <fullName evidence="7">PLP-dependent aminotransferase family protein</fullName>
    </submittedName>
</protein>
<dbReference type="RefSeq" id="WP_009914430.1">
    <property type="nucleotide sequence ID" value="NZ_CP013382.1"/>
</dbReference>
<reference evidence="7 8" key="1">
    <citation type="submission" date="2020-12" db="EMBL/GenBank/DDBJ databases">
        <title>FDA dAtabase for Regulatory Grade micrObial Sequences (FDA-ARGOS): Supporting development and validation of Infectious Disease Dx tests.</title>
        <authorList>
            <person name="Nelson B."/>
            <person name="Plummer A."/>
            <person name="Tallon L."/>
            <person name="Sadzewicz L."/>
            <person name="Zhao X."/>
            <person name="Boylan J."/>
            <person name="Ott S."/>
            <person name="Bowen H."/>
            <person name="Vavikolanu K."/>
            <person name="Mehta A."/>
            <person name="Aluvathingal J."/>
            <person name="Nadendla S."/>
            <person name="Myers T."/>
            <person name="Yan Y."/>
            <person name="Sichtig H."/>
        </authorList>
    </citation>
    <scope>NUCLEOTIDE SEQUENCE [LARGE SCALE GENOMIC DNA]</scope>
    <source>
        <strain evidence="7 8">FDAARGOS_899</strain>
    </source>
</reference>
<dbReference type="InterPro" id="IPR015421">
    <property type="entry name" value="PyrdxlP-dep_Trfase_major"/>
</dbReference>
<accession>A0A7U4SUU5</accession>
<accession>A0A7T2X1X3</accession>
<dbReference type="InterPro" id="IPR000524">
    <property type="entry name" value="Tscrpt_reg_HTH_GntR"/>
</dbReference>
<evidence type="ECO:0000256" key="2">
    <source>
        <dbReference type="ARBA" id="ARBA00022898"/>
    </source>
</evidence>
<keyword evidence="3" id="KW-0805">Transcription regulation</keyword>
<evidence type="ECO:0000256" key="1">
    <source>
        <dbReference type="ARBA" id="ARBA00005384"/>
    </source>
</evidence>
<keyword evidence="7" id="KW-0032">Aminotransferase</keyword>
<dbReference type="SMART" id="SM00345">
    <property type="entry name" value="HTH_GNTR"/>
    <property type="match status" value="1"/>
</dbReference>
<keyword evidence="7" id="KW-0808">Transferase</keyword>
<dbReference type="InterPro" id="IPR051446">
    <property type="entry name" value="HTH_trans_reg/aminotransferase"/>
</dbReference>
<dbReference type="KEGG" id="bhg:I6G56_25530"/>
<feature type="region of interest" description="Disordered" evidence="6">
    <location>
        <begin position="101"/>
        <end position="132"/>
    </location>
</feature>
<keyword evidence="5" id="KW-0804">Transcription</keyword>
<dbReference type="Pfam" id="PF00392">
    <property type="entry name" value="GntR"/>
    <property type="match status" value="1"/>
</dbReference>
<feature type="region of interest" description="Disordered" evidence="6">
    <location>
        <begin position="1"/>
        <end position="25"/>
    </location>
</feature>
<name>A0A7U4SUU5_9BURK</name>
<dbReference type="EMBL" id="CP065687">
    <property type="protein sequence ID" value="QPS47757.1"/>
    <property type="molecule type" value="Genomic_DNA"/>
</dbReference>
<dbReference type="Gene3D" id="3.40.640.10">
    <property type="entry name" value="Type I PLP-dependent aspartate aminotransferase-like (Major domain)"/>
    <property type="match status" value="1"/>
</dbReference>
<dbReference type="PRINTS" id="PR00035">
    <property type="entry name" value="HTHGNTR"/>
</dbReference>
<keyword evidence="4" id="KW-0238">DNA-binding</keyword>
<dbReference type="AlphaFoldDB" id="A0A7U4SUU5"/>
<comment type="similarity">
    <text evidence="1">In the C-terminal section; belongs to the class-I pyridoxal-phosphate-dependent aminotransferase family.</text>
</comment>
<dbReference type="CDD" id="cd07377">
    <property type="entry name" value="WHTH_GntR"/>
    <property type="match status" value="1"/>
</dbReference>
<gene>
    <name evidence="7" type="ORF">I6G56_25530</name>
</gene>
<evidence type="ECO:0000256" key="5">
    <source>
        <dbReference type="ARBA" id="ARBA00023163"/>
    </source>
</evidence>
<dbReference type="PANTHER" id="PTHR46577">
    <property type="entry name" value="HTH-TYPE TRANSCRIPTIONAL REGULATORY PROTEIN GABR"/>
    <property type="match status" value="1"/>
</dbReference>
<dbReference type="Gene3D" id="1.10.10.10">
    <property type="entry name" value="Winged helix-like DNA-binding domain superfamily/Winged helix DNA-binding domain"/>
    <property type="match status" value="1"/>
</dbReference>
<proteinExistence type="inferred from homology"/>
<dbReference type="GO" id="GO:0003677">
    <property type="term" value="F:DNA binding"/>
    <property type="evidence" value="ECO:0007669"/>
    <property type="project" value="UniProtKB-KW"/>
</dbReference>
<feature type="compositionally biased region" description="Low complexity" evidence="6">
    <location>
        <begin position="514"/>
        <end position="526"/>
    </location>
</feature>